<dbReference type="Proteomes" id="UP000245124">
    <property type="component" value="Unassembled WGS sequence"/>
</dbReference>
<reference evidence="1 2" key="1">
    <citation type="submission" date="2017-06" db="EMBL/GenBank/DDBJ databases">
        <title>Genome sequencing of cyanobaciteial culture collection at National Institute for Environmental Studies (NIES).</title>
        <authorList>
            <person name="Hirose Y."/>
            <person name="Shimura Y."/>
            <person name="Fujisawa T."/>
            <person name="Nakamura Y."/>
            <person name="Kawachi M."/>
        </authorList>
    </citation>
    <scope>NUCLEOTIDE SEQUENCE [LARGE SCALE GENOMIC DNA]</scope>
    <source>
        <strain evidence="1 2">NIES-4072</strain>
    </source>
</reference>
<dbReference type="AlphaFoldDB" id="A0A2R5FL22"/>
<evidence type="ECO:0000313" key="1">
    <source>
        <dbReference type="EMBL" id="GBG19472.1"/>
    </source>
</evidence>
<proteinExistence type="predicted"/>
<dbReference type="RefSeq" id="WP_109009268.1">
    <property type="nucleotide sequence ID" value="NZ_BDUD01000001.1"/>
</dbReference>
<accession>A0A2R5FL22</accession>
<comment type="caution">
    <text evidence="1">The sequence shown here is derived from an EMBL/GenBank/DDBJ whole genome shotgun (WGS) entry which is preliminary data.</text>
</comment>
<sequence>MTGAELFQWLEDNFTHHRTVQYTNSDIKDSFKSGEKTALTALFEAYKATGTINGVWLAVIWLDEKDEAIAYLDKILEVSS</sequence>
<name>A0A2R5FL22_NOSCO</name>
<gene>
    <name evidence="1" type="ORF">NIES4072_31400</name>
</gene>
<evidence type="ECO:0000313" key="2">
    <source>
        <dbReference type="Proteomes" id="UP000245124"/>
    </source>
</evidence>
<organism evidence="1 2">
    <name type="scientific">Nostoc commune NIES-4072</name>
    <dbReference type="NCBI Taxonomy" id="2005467"/>
    <lineage>
        <taxon>Bacteria</taxon>
        <taxon>Bacillati</taxon>
        <taxon>Cyanobacteriota</taxon>
        <taxon>Cyanophyceae</taxon>
        <taxon>Nostocales</taxon>
        <taxon>Nostocaceae</taxon>
        <taxon>Nostoc</taxon>
    </lineage>
</organism>
<protein>
    <submittedName>
        <fullName evidence="1">Uncharacterized protein</fullName>
    </submittedName>
</protein>
<dbReference type="EMBL" id="BDUD01000001">
    <property type="protein sequence ID" value="GBG19472.1"/>
    <property type="molecule type" value="Genomic_DNA"/>
</dbReference>
<keyword evidence="2" id="KW-1185">Reference proteome</keyword>